<evidence type="ECO:0000259" key="1">
    <source>
        <dbReference type="Pfam" id="PF13460"/>
    </source>
</evidence>
<dbReference type="Pfam" id="PF13460">
    <property type="entry name" value="NAD_binding_10"/>
    <property type="match status" value="1"/>
</dbReference>
<gene>
    <name evidence="2" type="ORF">E4K62_08215</name>
</gene>
<accession>A0ABX5SRA9</accession>
<keyword evidence="3" id="KW-1185">Reference proteome</keyword>
<sequence length="288" mass="30507">MSTTIAVTAATGGLGRLVINNLLRRGEDSRLVAIARDAEKASTLPVGVETRIADHDDLAAVAAALEGVDTVLLISGNEFGKRMIQHRNVINAASQVGASRLVYTSAPHASTSTDFITAEHRATEAIIQESGLISTILRMNSYHENYLTTLELAAATGEIVGSVHAGHVASAAKDDYADAAAVVLLAPDPLKAIYELTGTVAWDYPQLAEAAAAVLRRPVKYVDLDSEEHHTRLLASGIDETTAGFLVQLDADLARGVSAEVTNELEQLIGRPPTPLIDGLRAAWESTR</sequence>
<organism evidence="2 3">
    <name type="scientific">Microbacterium wangchenii</name>
    <dbReference type="NCBI Taxonomy" id="2541726"/>
    <lineage>
        <taxon>Bacteria</taxon>
        <taxon>Bacillati</taxon>
        <taxon>Actinomycetota</taxon>
        <taxon>Actinomycetes</taxon>
        <taxon>Micrococcales</taxon>
        <taxon>Microbacteriaceae</taxon>
        <taxon>Microbacterium</taxon>
    </lineage>
</organism>
<dbReference type="Proteomes" id="UP000295748">
    <property type="component" value="Chromosome"/>
</dbReference>
<feature type="domain" description="NAD(P)-binding" evidence="1">
    <location>
        <begin position="10"/>
        <end position="171"/>
    </location>
</feature>
<dbReference type="Gene3D" id="3.40.50.720">
    <property type="entry name" value="NAD(P)-binding Rossmann-like Domain"/>
    <property type="match status" value="1"/>
</dbReference>
<evidence type="ECO:0000313" key="2">
    <source>
        <dbReference type="EMBL" id="QBR88673.1"/>
    </source>
</evidence>
<dbReference type="SUPFAM" id="SSF51735">
    <property type="entry name" value="NAD(P)-binding Rossmann-fold domains"/>
    <property type="match status" value="1"/>
</dbReference>
<evidence type="ECO:0000313" key="3">
    <source>
        <dbReference type="Proteomes" id="UP000295748"/>
    </source>
</evidence>
<dbReference type="InterPro" id="IPR036291">
    <property type="entry name" value="NAD(P)-bd_dom_sf"/>
</dbReference>
<dbReference type="InterPro" id="IPR052718">
    <property type="entry name" value="NmrA-type_oxidoreductase"/>
</dbReference>
<dbReference type="PANTHER" id="PTHR47129">
    <property type="entry name" value="QUINONE OXIDOREDUCTASE 2"/>
    <property type="match status" value="1"/>
</dbReference>
<dbReference type="Gene3D" id="3.90.25.10">
    <property type="entry name" value="UDP-galactose 4-epimerase, domain 1"/>
    <property type="match status" value="1"/>
</dbReference>
<dbReference type="RefSeq" id="WP_135066023.1">
    <property type="nucleotide sequence ID" value="NZ_CP038266.1"/>
</dbReference>
<reference evidence="2 3" key="1">
    <citation type="submission" date="2019-03" db="EMBL/GenBank/DDBJ databases">
        <authorList>
            <person name="Dong K."/>
        </authorList>
    </citation>
    <scope>NUCLEOTIDE SEQUENCE [LARGE SCALE GENOMIC DNA]</scope>
    <source>
        <strain evidence="3">dk512</strain>
    </source>
</reference>
<name>A0ABX5SRA9_9MICO</name>
<dbReference type="EMBL" id="CP038266">
    <property type="protein sequence ID" value="QBR88673.1"/>
    <property type="molecule type" value="Genomic_DNA"/>
</dbReference>
<dbReference type="PANTHER" id="PTHR47129:SF1">
    <property type="entry name" value="NMRA-LIKE DOMAIN-CONTAINING PROTEIN"/>
    <property type="match status" value="1"/>
</dbReference>
<protein>
    <submittedName>
        <fullName evidence="2">NAD(P)-dependent oxidoreductase</fullName>
    </submittedName>
</protein>
<proteinExistence type="predicted"/>
<dbReference type="InterPro" id="IPR016040">
    <property type="entry name" value="NAD(P)-bd_dom"/>
</dbReference>